<name>B3PMY5_META1</name>
<dbReference type="AlphaFoldDB" id="B3PMY5"/>
<sequence length="130" mass="15737">MLINIILFLGINLVKKYKKNRFHYPKSGMFGLWLNGLLFSKVTWWSKMSDFDEKIIRGRLKDEIENIKTLDDLIGLLSIIEESEKKWKSKFNKFWYDKMLFHIYEEKFDKITIESFFDLIKELDRKTNGV</sequence>
<reference evidence="1 2" key="1">
    <citation type="journal article" date="2008" name="Infect. Immun.">
        <title>Genome of Mycoplasma arthritidis.</title>
        <authorList>
            <person name="Dybvig K."/>
            <person name="Zuhua C."/>
            <person name="Lao P."/>
            <person name="Jordan D.S."/>
            <person name="French C.T."/>
            <person name="Tu A.H."/>
            <person name="Loraine A.E."/>
        </authorList>
    </citation>
    <scope>NUCLEOTIDE SEQUENCE [LARGE SCALE GENOMIC DNA]</scope>
    <source>
        <strain evidence="1 2">158L3-1</strain>
    </source>
</reference>
<accession>B3PMY5</accession>
<protein>
    <submittedName>
        <fullName evidence="1">Uncharacterized protein</fullName>
    </submittedName>
</protein>
<organism evidence="1 2">
    <name type="scientific">Metamycoplasma arthritidis (strain 158L3-1)</name>
    <name type="common">Mycoplasma arthritidis</name>
    <dbReference type="NCBI Taxonomy" id="243272"/>
    <lineage>
        <taxon>Bacteria</taxon>
        <taxon>Bacillati</taxon>
        <taxon>Mycoplasmatota</taxon>
        <taxon>Mycoplasmoidales</taxon>
        <taxon>Metamycoplasmataceae</taxon>
        <taxon>Metamycoplasma</taxon>
    </lineage>
</organism>
<evidence type="ECO:0000313" key="2">
    <source>
        <dbReference type="Proteomes" id="UP000008812"/>
    </source>
</evidence>
<proteinExistence type="predicted"/>
<gene>
    <name evidence="1" type="ordered locus">MARTH_orf593</name>
</gene>
<dbReference type="HOGENOM" id="CLU_1935679_0_0_14"/>
<keyword evidence="2" id="KW-1185">Reference proteome</keyword>
<dbReference type="Proteomes" id="UP000008812">
    <property type="component" value="Chromosome"/>
</dbReference>
<dbReference type="EMBL" id="CP001047">
    <property type="protein sequence ID" value="ACF07387.1"/>
    <property type="molecule type" value="Genomic_DNA"/>
</dbReference>
<dbReference type="KEGG" id="mat:MARTH_orf593"/>
<evidence type="ECO:0000313" key="1">
    <source>
        <dbReference type="EMBL" id="ACF07387.1"/>
    </source>
</evidence>